<geneLocation type="plasmid" evidence="3 4">
    <name>unnamed</name>
</geneLocation>
<feature type="domain" description="Bacterial type II secretion system protein E" evidence="2">
    <location>
        <begin position="185"/>
        <end position="342"/>
    </location>
</feature>
<dbReference type="InterPro" id="IPR027417">
    <property type="entry name" value="P-loop_NTPase"/>
</dbReference>
<dbReference type="Gene3D" id="3.30.450.380">
    <property type="match status" value="1"/>
</dbReference>
<dbReference type="Proteomes" id="UP000663505">
    <property type="component" value="Plasmid unnamed"/>
</dbReference>
<dbReference type="Pfam" id="PF00437">
    <property type="entry name" value="T2SSE"/>
    <property type="match status" value="1"/>
</dbReference>
<dbReference type="InterPro" id="IPR001482">
    <property type="entry name" value="T2SS/T4SS_dom"/>
</dbReference>
<dbReference type="Gene3D" id="3.40.50.300">
    <property type="entry name" value="P-loop containing nucleotide triphosphate hydrolases"/>
    <property type="match status" value="1"/>
</dbReference>
<protein>
    <submittedName>
        <fullName evidence="3">Flp pilus assembly complex ATPase component TadA</fullName>
    </submittedName>
</protein>
<name>A0A9X7W4X3_9BACL</name>
<dbReference type="EMBL" id="CP071183">
    <property type="protein sequence ID" value="QSO50138.1"/>
    <property type="molecule type" value="Genomic_DNA"/>
</dbReference>
<dbReference type="PANTHER" id="PTHR30486">
    <property type="entry name" value="TWITCHING MOTILITY PROTEIN PILT"/>
    <property type="match status" value="1"/>
</dbReference>
<evidence type="ECO:0000313" key="4">
    <source>
        <dbReference type="Proteomes" id="UP000663505"/>
    </source>
</evidence>
<keyword evidence="3" id="KW-0614">Plasmid</keyword>
<dbReference type="InterPro" id="IPR050921">
    <property type="entry name" value="T4SS_GSP_E_ATPase"/>
</dbReference>
<reference evidence="3 4" key="1">
    <citation type="submission" date="2021-02" db="EMBL/GenBank/DDBJ databases">
        <title>Alicyclobacillus curvatus sp. nov. and Alicyclobacillus mengziensis sp. nov., two acidophilic bacteria isolated from acid mine drainage.</title>
        <authorList>
            <person name="Huang Y."/>
        </authorList>
    </citation>
    <scope>NUCLEOTIDE SEQUENCE [LARGE SCALE GENOMIC DNA]</scope>
    <source>
        <strain evidence="3 4">S30H14</strain>
        <plasmid evidence="3 4">unnamed</plasmid>
    </source>
</reference>
<dbReference type="KEGG" id="afx:JZ786_24540"/>
<organism evidence="3 4">
    <name type="scientific">Alicyclobacillus mengziensis</name>
    <dbReference type="NCBI Taxonomy" id="2931921"/>
    <lineage>
        <taxon>Bacteria</taxon>
        <taxon>Bacillati</taxon>
        <taxon>Bacillota</taxon>
        <taxon>Bacilli</taxon>
        <taxon>Bacillales</taxon>
        <taxon>Alicyclobacillaceae</taxon>
        <taxon>Alicyclobacillus</taxon>
    </lineage>
</organism>
<proteinExistence type="inferred from homology"/>
<gene>
    <name evidence="3" type="primary">tadA</name>
    <name evidence="3" type="ORF">JZ786_24540</name>
</gene>
<evidence type="ECO:0000313" key="3">
    <source>
        <dbReference type="EMBL" id="QSO50138.1"/>
    </source>
</evidence>
<dbReference type="SUPFAM" id="SSF52540">
    <property type="entry name" value="P-loop containing nucleoside triphosphate hydrolases"/>
    <property type="match status" value="1"/>
</dbReference>
<dbReference type="GO" id="GO:0016887">
    <property type="term" value="F:ATP hydrolysis activity"/>
    <property type="evidence" value="ECO:0007669"/>
    <property type="project" value="InterPro"/>
</dbReference>
<dbReference type="PANTHER" id="PTHR30486:SF6">
    <property type="entry name" value="TYPE IV PILUS RETRACTATION ATPASE PILT"/>
    <property type="match status" value="1"/>
</dbReference>
<accession>A0A9X7W4X3</accession>
<sequence>MSNTQDLLPAGFDALKYIQRFQTGRNQSSNAMGFQVAIERWKESLKDIEEELGDNFAPRQHDAITRDPSAMSFFKERIQNFIRQNPEMHGVHYPNHYENLTEALFEETLGFGPLSVWFKKPTAGAKVSGRSIMFDIDGIYQEQPFSFRSLYDVERVIRYLTLIDPTKQPNRHNPDVEVDLRDGTRVAILSTGWVKQPIFTLRQYTFQTFTFAHEAEMRTIGHEAVDLFGYLSSCYLNTAVSGPVKSGKTSFVTVIVGARNAKDIVASLETDTSEIRLHKAFPERINHIHELTVPLDRAPSVFRALLRHDARYIVLPEGRTVEIELILMAAKRGNGFVTSFHQDRYFEDMPAEFATEILRAFPSRNYREEYKRAAKALDVVINISPGKGGRKIVTAVYVYEFNTLTNELAMHPWIRYDRDTDSWTYNSFIPEGLREHIEGLPDPDLTSAFDNFERELKKLTEAKPMLRTAPKVVPIGEVV</sequence>
<evidence type="ECO:0000256" key="1">
    <source>
        <dbReference type="ARBA" id="ARBA00006611"/>
    </source>
</evidence>
<dbReference type="RefSeq" id="WP_206659439.1">
    <property type="nucleotide sequence ID" value="NZ_CP071183.1"/>
</dbReference>
<keyword evidence="4" id="KW-1185">Reference proteome</keyword>
<evidence type="ECO:0000259" key="2">
    <source>
        <dbReference type="Pfam" id="PF00437"/>
    </source>
</evidence>
<comment type="similarity">
    <text evidence="1">Belongs to the GSP E family.</text>
</comment>
<dbReference type="AlphaFoldDB" id="A0A9X7W4X3"/>